<evidence type="ECO:0000256" key="1">
    <source>
        <dbReference type="SAM" id="Phobius"/>
    </source>
</evidence>
<evidence type="ECO:0000313" key="3">
    <source>
        <dbReference type="Proteomes" id="UP000294887"/>
    </source>
</evidence>
<feature type="transmembrane region" description="Helical" evidence="1">
    <location>
        <begin position="43"/>
        <end position="69"/>
    </location>
</feature>
<accession>A0A4R1F4A3</accession>
<dbReference type="EMBL" id="SMFQ01000003">
    <property type="protein sequence ID" value="TCJ87452.1"/>
    <property type="molecule type" value="Genomic_DNA"/>
</dbReference>
<evidence type="ECO:0008006" key="4">
    <source>
        <dbReference type="Google" id="ProtNLM"/>
    </source>
</evidence>
<protein>
    <recommendedName>
        <fullName evidence="4">DoxX-like protein</fullName>
    </recommendedName>
</protein>
<reference evidence="2 3" key="1">
    <citation type="submission" date="2019-03" db="EMBL/GenBank/DDBJ databases">
        <title>Genomic Encyclopedia of Type Strains, Phase IV (KMG-IV): sequencing the most valuable type-strain genomes for metagenomic binning, comparative biology and taxonomic classification.</title>
        <authorList>
            <person name="Goeker M."/>
        </authorList>
    </citation>
    <scope>NUCLEOTIDE SEQUENCE [LARGE SCALE GENOMIC DNA]</scope>
    <source>
        <strain evidence="2 3">DSM 24830</strain>
    </source>
</reference>
<keyword evidence="3" id="KW-1185">Reference proteome</keyword>
<comment type="caution">
    <text evidence="2">The sequence shown here is derived from an EMBL/GenBank/DDBJ whole genome shotgun (WGS) entry which is preliminary data.</text>
</comment>
<dbReference type="Proteomes" id="UP000294887">
    <property type="component" value="Unassembled WGS sequence"/>
</dbReference>
<keyword evidence="1" id="KW-0472">Membrane</keyword>
<proteinExistence type="predicted"/>
<dbReference type="RefSeq" id="WP_207907037.1">
    <property type="nucleotide sequence ID" value="NZ_BAAAFU010000004.1"/>
</dbReference>
<feature type="transmembrane region" description="Helical" evidence="1">
    <location>
        <begin position="12"/>
        <end position="31"/>
    </location>
</feature>
<sequence>MTTDNKFKYSMFFLRASVFLVILMWTVDKFVNPGHTAAIFNKFYSISGLASSIFTIIGVLELILLALFFIGFKKTITYGAVLLLHAASTLSSFGQYLSPFEGNHLLFFAAWPMLAACVMLFLFRKEDTFLQIDPKFS</sequence>
<evidence type="ECO:0000313" key="2">
    <source>
        <dbReference type="EMBL" id="TCJ87452.1"/>
    </source>
</evidence>
<keyword evidence="1" id="KW-0812">Transmembrane</keyword>
<feature type="transmembrane region" description="Helical" evidence="1">
    <location>
        <begin position="76"/>
        <end position="98"/>
    </location>
</feature>
<feature type="transmembrane region" description="Helical" evidence="1">
    <location>
        <begin position="104"/>
        <end position="123"/>
    </location>
</feature>
<keyword evidence="1" id="KW-1133">Transmembrane helix</keyword>
<gene>
    <name evidence="2" type="ORF">EV695_1962</name>
</gene>
<organism evidence="2 3">
    <name type="scientific">Cocleimonas flava</name>
    <dbReference type="NCBI Taxonomy" id="634765"/>
    <lineage>
        <taxon>Bacteria</taxon>
        <taxon>Pseudomonadati</taxon>
        <taxon>Pseudomonadota</taxon>
        <taxon>Gammaproteobacteria</taxon>
        <taxon>Thiotrichales</taxon>
        <taxon>Thiotrichaceae</taxon>
        <taxon>Cocleimonas</taxon>
    </lineage>
</organism>
<dbReference type="AlphaFoldDB" id="A0A4R1F4A3"/>
<name>A0A4R1F4A3_9GAMM</name>